<organism evidence="2 3">
    <name type="scientific">Chelonia mydas</name>
    <name type="common">Green sea-turtle</name>
    <name type="synonym">Chelonia agassizi</name>
    <dbReference type="NCBI Taxonomy" id="8469"/>
    <lineage>
        <taxon>Eukaryota</taxon>
        <taxon>Metazoa</taxon>
        <taxon>Chordata</taxon>
        <taxon>Craniata</taxon>
        <taxon>Vertebrata</taxon>
        <taxon>Euteleostomi</taxon>
        <taxon>Archelosauria</taxon>
        <taxon>Testudinata</taxon>
        <taxon>Testudines</taxon>
        <taxon>Cryptodira</taxon>
        <taxon>Durocryptodira</taxon>
        <taxon>Americhelydia</taxon>
        <taxon>Chelonioidea</taxon>
        <taxon>Cheloniidae</taxon>
        <taxon>Chelonia</taxon>
    </lineage>
</organism>
<name>M7BXC0_CHEMY</name>
<gene>
    <name evidence="2" type="ORF">UY3_02305</name>
</gene>
<protein>
    <submittedName>
        <fullName evidence="2">Uncharacterized protein</fullName>
    </submittedName>
</protein>
<feature type="region of interest" description="Disordered" evidence="1">
    <location>
        <begin position="116"/>
        <end position="147"/>
    </location>
</feature>
<keyword evidence="3" id="KW-1185">Reference proteome</keyword>
<dbReference type="Proteomes" id="UP000031443">
    <property type="component" value="Unassembled WGS sequence"/>
</dbReference>
<evidence type="ECO:0000313" key="3">
    <source>
        <dbReference type="Proteomes" id="UP000031443"/>
    </source>
</evidence>
<reference evidence="3" key="1">
    <citation type="journal article" date="2013" name="Nat. Genet.">
        <title>The draft genomes of soft-shell turtle and green sea turtle yield insights into the development and evolution of the turtle-specific body plan.</title>
        <authorList>
            <person name="Wang Z."/>
            <person name="Pascual-Anaya J."/>
            <person name="Zadissa A."/>
            <person name="Li W."/>
            <person name="Niimura Y."/>
            <person name="Huang Z."/>
            <person name="Li C."/>
            <person name="White S."/>
            <person name="Xiong Z."/>
            <person name="Fang D."/>
            <person name="Wang B."/>
            <person name="Ming Y."/>
            <person name="Chen Y."/>
            <person name="Zheng Y."/>
            <person name="Kuraku S."/>
            <person name="Pignatelli M."/>
            <person name="Herrero J."/>
            <person name="Beal K."/>
            <person name="Nozawa M."/>
            <person name="Li Q."/>
            <person name="Wang J."/>
            <person name="Zhang H."/>
            <person name="Yu L."/>
            <person name="Shigenobu S."/>
            <person name="Wang J."/>
            <person name="Liu J."/>
            <person name="Flicek P."/>
            <person name="Searle S."/>
            <person name="Wang J."/>
            <person name="Kuratani S."/>
            <person name="Yin Y."/>
            <person name="Aken B."/>
            <person name="Zhang G."/>
            <person name="Irie N."/>
        </authorList>
    </citation>
    <scope>NUCLEOTIDE SEQUENCE [LARGE SCALE GENOMIC DNA]</scope>
</reference>
<proteinExistence type="predicted"/>
<dbReference type="AlphaFoldDB" id="M7BXC0"/>
<feature type="compositionally biased region" description="Polar residues" evidence="1">
    <location>
        <begin position="1"/>
        <end position="13"/>
    </location>
</feature>
<dbReference type="EMBL" id="KB510843">
    <property type="protein sequence ID" value="EMP40470.1"/>
    <property type="molecule type" value="Genomic_DNA"/>
</dbReference>
<evidence type="ECO:0000256" key="1">
    <source>
        <dbReference type="SAM" id="MobiDB-lite"/>
    </source>
</evidence>
<accession>M7BXC0</accession>
<evidence type="ECO:0000313" key="2">
    <source>
        <dbReference type="EMBL" id="EMP40470.1"/>
    </source>
</evidence>
<sequence>MTNAESKLSNSRESAGKSGMRTAPRRTHHHPASFMRTVTRCSILCQNTDPAAVHDSLVSRDGDLLTLKSNIALEGSQQTVDQASKVTLMLIPVPKEALPMEQLLHVLDPNLEEFDDPQEEQLVTEQAAETDEAEVAPEPALEGSQQTVDQASKVTLMLIPVPKEALPMEQLPHVLDPNLQEFDDPHEEQLVTEQAAKTDEAEVAPEPVFRAYEAAVRTYRENSRDRNHKVSYTDYDLHLGLAPLNGRSPRIATLCLKPGFWSIRSKGSPD</sequence>
<feature type="region of interest" description="Disordered" evidence="1">
    <location>
        <begin position="1"/>
        <end position="31"/>
    </location>
</feature>